<feature type="binding site" evidence="2">
    <location>
        <position position="85"/>
    </location>
    <ligand>
        <name>Fe cation</name>
        <dbReference type="ChEBI" id="CHEBI:24875"/>
    </ligand>
</feature>
<dbReference type="PIRSF" id="PIRSF006232">
    <property type="entry name" value="Pirin"/>
    <property type="match status" value="1"/>
</dbReference>
<name>A0A1Y2BJN2_9TREE</name>
<dbReference type="OrthoDB" id="198735at2759"/>
<comment type="caution">
    <text evidence="6">The sequence shown here is derived from an EMBL/GenBank/DDBJ whole genome shotgun (WGS) entry which is preliminary data.</text>
</comment>
<feature type="binding site" evidence="2">
    <location>
        <position position="87"/>
    </location>
    <ligand>
        <name>Fe cation</name>
        <dbReference type="ChEBI" id="CHEBI:24875"/>
    </ligand>
</feature>
<evidence type="ECO:0000259" key="4">
    <source>
        <dbReference type="Pfam" id="PF02678"/>
    </source>
</evidence>
<dbReference type="InterPro" id="IPR003829">
    <property type="entry name" value="Pirin_N_dom"/>
</dbReference>
<dbReference type="InterPro" id="IPR012093">
    <property type="entry name" value="Pirin"/>
</dbReference>
<evidence type="ECO:0000259" key="5">
    <source>
        <dbReference type="Pfam" id="PF05726"/>
    </source>
</evidence>
<comment type="cofactor">
    <cofactor evidence="2">
        <name>Fe cation</name>
        <dbReference type="ChEBI" id="CHEBI:24875"/>
    </cofactor>
    <text evidence="2">Binds 1 Fe cation per subunit.</text>
</comment>
<feature type="binding site" evidence="2">
    <location>
        <position position="131"/>
    </location>
    <ligand>
        <name>Fe cation</name>
        <dbReference type="ChEBI" id="CHEBI:24875"/>
    </ligand>
</feature>
<dbReference type="Gene3D" id="2.60.120.10">
    <property type="entry name" value="Jelly Rolls"/>
    <property type="match status" value="2"/>
</dbReference>
<dbReference type="InterPro" id="IPR014710">
    <property type="entry name" value="RmlC-like_jellyroll"/>
</dbReference>
<feature type="domain" description="Pirin C-terminal" evidence="5">
    <location>
        <begin position="206"/>
        <end position="319"/>
    </location>
</feature>
<dbReference type="PANTHER" id="PTHR13903">
    <property type="entry name" value="PIRIN-RELATED"/>
    <property type="match status" value="1"/>
</dbReference>
<dbReference type="PANTHER" id="PTHR13903:SF8">
    <property type="entry name" value="PIRIN"/>
    <property type="match status" value="1"/>
</dbReference>
<gene>
    <name evidence="6" type="ORF">BCR39DRAFT_517786</name>
</gene>
<protein>
    <submittedName>
        <fullName evidence="6">RmlC-like cupin domain-containing protein</fullName>
    </submittedName>
</protein>
<organism evidence="6 7">
    <name type="scientific">Naematelia encephala</name>
    <dbReference type="NCBI Taxonomy" id="71784"/>
    <lineage>
        <taxon>Eukaryota</taxon>
        <taxon>Fungi</taxon>
        <taxon>Dikarya</taxon>
        <taxon>Basidiomycota</taxon>
        <taxon>Agaricomycotina</taxon>
        <taxon>Tremellomycetes</taxon>
        <taxon>Tremellales</taxon>
        <taxon>Naemateliaceae</taxon>
        <taxon>Naematelia</taxon>
    </lineage>
</organism>
<dbReference type="STRING" id="71784.A0A1Y2BJN2"/>
<dbReference type="InParanoid" id="A0A1Y2BJN2"/>
<keyword evidence="2" id="KW-0479">Metal-binding</keyword>
<evidence type="ECO:0000256" key="3">
    <source>
        <dbReference type="RuleBase" id="RU003457"/>
    </source>
</evidence>
<evidence type="ECO:0000256" key="1">
    <source>
        <dbReference type="ARBA" id="ARBA00008416"/>
    </source>
</evidence>
<accession>A0A1Y2BJN2</accession>
<evidence type="ECO:0000256" key="2">
    <source>
        <dbReference type="PIRSR" id="PIRSR006232-1"/>
    </source>
</evidence>
<dbReference type="Proteomes" id="UP000193986">
    <property type="component" value="Unassembled WGS sequence"/>
</dbReference>
<dbReference type="GO" id="GO:0046872">
    <property type="term" value="F:metal ion binding"/>
    <property type="evidence" value="ECO:0007669"/>
    <property type="project" value="UniProtKB-KW"/>
</dbReference>
<dbReference type="InterPro" id="IPR008778">
    <property type="entry name" value="Pirin_C_dom"/>
</dbReference>
<dbReference type="SUPFAM" id="SSF51182">
    <property type="entry name" value="RmlC-like cupins"/>
    <property type="match status" value="1"/>
</dbReference>
<feature type="binding site" evidence="2">
    <location>
        <position position="129"/>
    </location>
    <ligand>
        <name>Fe cation</name>
        <dbReference type="ChEBI" id="CHEBI:24875"/>
    </ligand>
</feature>
<proteinExistence type="inferred from homology"/>
<sequence>MIRISRSLQKPTTSFKAAFTMSTTSTAPLAESSRTVVKSVYAQEVAEGVGATVRRSLGSGQLRNLSPFLMLDQFKASRGSGFPDHPHRGQSTITYVLQGYIQHEDFVGNTGFLGPGDVQWMTAGRGIMHSEMPYWDPDPEKAVDPEGLQLWVDLPADKKFIEPSYQEKKAKDITTIDPKPGVQITIISGESHGATGFVRPVGGCWYFDFRLSEPGAEVFQPIPEGWTSFVYLIDGPLQLESSDKVYTKHHTLVLSSSPSQTGVLLRRPASAGPDEPTTRFILVAGQPLDQEVRQMGPFVLNTERQVREAIMDFRMGRNGFERAPGWKSEIGKAMLE</sequence>
<dbReference type="EMBL" id="MCFC01000003">
    <property type="protein sequence ID" value="ORY34335.1"/>
    <property type="molecule type" value="Genomic_DNA"/>
</dbReference>
<evidence type="ECO:0000313" key="7">
    <source>
        <dbReference type="Proteomes" id="UP000193986"/>
    </source>
</evidence>
<feature type="domain" description="Pirin N-terminal" evidence="4">
    <location>
        <begin position="52"/>
        <end position="152"/>
    </location>
</feature>
<reference evidence="6 7" key="1">
    <citation type="submission" date="2016-07" db="EMBL/GenBank/DDBJ databases">
        <title>Pervasive Adenine N6-methylation of Active Genes in Fungi.</title>
        <authorList>
            <consortium name="DOE Joint Genome Institute"/>
            <person name="Mondo S.J."/>
            <person name="Dannebaum R.O."/>
            <person name="Kuo R.C."/>
            <person name="Labutti K."/>
            <person name="Haridas S."/>
            <person name="Kuo A."/>
            <person name="Salamov A."/>
            <person name="Ahrendt S.R."/>
            <person name="Lipzen A."/>
            <person name="Sullivan W."/>
            <person name="Andreopoulos W.B."/>
            <person name="Clum A."/>
            <person name="Lindquist E."/>
            <person name="Daum C."/>
            <person name="Ramamoorthy G.K."/>
            <person name="Gryganskyi A."/>
            <person name="Culley D."/>
            <person name="Magnuson J.K."/>
            <person name="James T.Y."/>
            <person name="O'Malley M.A."/>
            <person name="Stajich J.E."/>
            <person name="Spatafora J.W."/>
            <person name="Visel A."/>
            <person name="Grigoriev I.V."/>
        </authorList>
    </citation>
    <scope>NUCLEOTIDE SEQUENCE [LARGE SCALE GENOMIC DNA]</scope>
    <source>
        <strain evidence="6 7">68-887.2</strain>
    </source>
</reference>
<comment type="similarity">
    <text evidence="1 3">Belongs to the pirin family.</text>
</comment>
<evidence type="ECO:0000313" key="6">
    <source>
        <dbReference type="EMBL" id="ORY34335.1"/>
    </source>
</evidence>
<keyword evidence="7" id="KW-1185">Reference proteome</keyword>
<dbReference type="Pfam" id="PF02678">
    <property type="entry name" value="Pirin"/>
    <property type="match status" value="1"/>
</dbReference>
<dbReference type="Pfam" id="PF05726">
    <property type="entry name" value="Pirin_C"/>
    <property type="match status" value="1"/>
</dbReference>
<dbReference type="CDD" id="cd02909">
    <property type="entry name" value="cupin_pirin_N"/>
    <property type="match status" value="1"/>
</dbReference>
<dbReference type="AlphaFoldDB" id="A0A1Y2BJN2"/>
<dbReference type="InterPro" id="IPR011051">
    <property type="entry name" value="RmlC_Cupin_sf"/>
</dbReference>
<dbReference type="CDD" id="cd02247">
    <property type="entry name" value="cupin_pirin_C"/>
    <property type="match status" value="1"/>
</dbReference>
<keyword evidence="2" id="KW-0408">Iron</keyword>